<dbReference type="AlphaFoldDB" id="A0A9X5C5U0"/>
<name>A0A9X5C5U0_9FIRM</name>
<dbReference type="InterPro" id="IPR000485">
    <property type="entry name" value="AsnC-type_HTH_dom"/>
</dbReference>
<dbReference type="InterPro" id="IPR036388">
    <property type="entry name" value="WH-like_DNA-bd_sf"/>
</dbReference>
<dbReference type="Pfam" id="PF04326">
    <property type="entry name" value="SLFN_AlbA_2"/>
    <property type="match status" value="1"/>
</dbReference>
<dbReference type="InterPro" id="IPR036390">
    <property type="entry name" value="WH_DNA-bd_sf"/>
</dbReference>
<dbReference type="PANTHER" id="PTHR30595:SF6">
    <property type="entry name" value="SCHLAFEN ALBA-2 DOMAIN-CONTAINING PROTEIN"/>
    <property type="match status" value="1"/>
</dbReference>
<dbReference type="InterPro" id="IPR011991">
    <property type="entry name" value="ArsR-like_HTH"/>
</dbReference>
<dbReference type="PRINTS" id="PR00033">
    <property type="entry name" value="HTHASNC"/>
</dbReference>
<proteinExistence type="predicted"/>
<dbReference type="InterPro" id="IPR038475">
    <property type="entry name" value="RecG_C_sf"/>
</dbReference>
<organism evidence="3 4">
    <name type="scientific">Schaedlerella arabinosiphila</name>
    <dbReference type="NCBI Taxonomy" id="2044587"/>
    <lineage>
        <taxon>Bacteria</taxon>
        <taxon>Bacillati</taxon>
        <taxon>Bacillota</taxon>
        <taxon>Clostridia</taxon>
        <taxon>Lachnospirales</taxon>
        <taxon>Lachnospiraceae</taxon>
        <taxon>Schaedlerella</taxon>
    </lineage>
</organism>
<protein>
    <submittedName>
        <fullName evidence="3">Winged helix-turn-helix transcriptional regulator</fullName>
    </submittedName>
</protein>
<dbReference type="Pfam" id="PF13749">
    <property type="entry name" value="HATPase_c_4"/>
    <property type="match status" value="1"/>
</dbReference>
<dbReference type="GO" id="GO:0043565">
    <property type="term" value="F:sequence-specific DNA binding"/>
    <property type="evidence" value="ECO:0007669"/>
    <property type="project" value="InterPro"/>
</dbReference>
<dbReference type="Pfam" id="PF13412">
    <property type="entry name" value="HTH_24"/>
    <property type="match status" value="1"/>
</dbReference>
<feature type="domain" description="Schlafen AlbA-2" evidence="2">
    <location>
        <begin position="10"/>
        <end position="129"/>
    </location>
</feature>
<dbReference type="Gene3D" id="3.30.950.30">
    <property type="entry name" value="Schlafen, AAA domain"/>
    <property type="match status" value="1"/>
</dbReference>
<accession>A0A9X5C5U0</accession>
<dbReference type="Proteomes" id="UP000474104">
    <property type="component" value="Unassembled WGS sequence"/>
</dbReference>
<evidence type="ECO:0000259" key="2">
    <source>
        <dbReference type="Pfam" id="PF04326"/>
    </source>
</evidence>
<reference evidence="3 4" key="1">
    <citation type="submission" date="2019-07" db="EMBL/GenBank/DDBJ databases">
        <title>Draft genome sequences of 15 bacterial species constituting the stable defined intestinal microbiota of the GM15 gnotobiotic mouse model.</title>
        <authorList>
            <person name="Elie C."/>
            <person name="Mathieu A."/>
            <person name="Saliou A."/>
            <person name="Darnaud M."/>
            <person name="Leulier F."/>
            <person name="Tamellini A."/>
        </authorList>
    </citation>
    <scope>NUCLEOTIDE SEQUENCE [LARGE SCALE GENOMIC DNA]</scope>
    <source>
        <strain evidence="4">ASF 502</strain>
    </source>
</reference>
<sequence>MTIEEIVHGESKNVEFKVTLPKDSEKYTKTIVAFANTQGGKLIFGVDDKTRKVTGIDEDELFKMMDSISNAISDSCNPQIVPNIEPQTADGKTIIVVTVIPGANRPYYLKSKGKNTGTFIRVAGTSRPAYPEKIKELEMEGARIYWDELTCVGYEVTEDAVEKLCCDIKKFRNEMGLPERDVTVTQLMNWKLLKKENDSLLASNAFVLMTSDYFPFSKTQCAVFKGTDRTVFLDKREFSGPIYEQIVEATDFVLRNIRLGLTIDGLVRKESYELPLEAIREMIINAHCHRNLTDDSCVQVAVYDDRLEVTSPGGLYNGLTFEELMNGHSKIRNRAIAGVFNKMGFAESWGTGVKRIIGAAKSCGLPTPKFQVFDDMFRVDLFRSTFSIEDQKSNEEASEKNQESIGEESEKHRRRIKKASEKNQESIGEESEKHRRRIKKTSEDHPNNSRDNLNSTQKQILELLSQDTRLSAKKIAGAIGISSRNIESNIKKLKRRGILIRHGSPKNGYWEITDRTEVLKRDSDAAANIFLDM</sequence>
<dbReference type="Gene3D" id="1.10.10.10">
    <property type="entry name" value="Winged helix-like DNA-binding domain superfamily/Winged helix DNA-binding domain"/>
    <property type="match status" value="1"/>
</dbReference>
<feature type="compositionally biased region" description="Basic and acidic residues" evidence="1">
    <location>
        <begin position="390"/>
        <end position="402"/>
    </location>
</feature>
<evidence type="ECO:0000313" key="4">
    <source>
        <dbReference type="Proteomes" id="UP000474104"/>
    </source>
</evidence>
<comment type="caution">
    <text evidence="3">The sequence shown here is derived from an EMBL/GenBank/DDBJ whole genome shotgun (WGS) entry which is preliminary data.</text>
</comment>
<evidence type="ECO:0000313" key="3">
    <source>
        <dbReference type="EMBL" id="NDO68565.1"/>
    </source>
</evidence>
<dbReference type="RefSeq" id="WP_004071547.1">
    <property type="nucleotide sequence ID" value="NZ_CASCYM010000087.1"/>
</dbReference>
<dbReference type="EMBL" id="VIRB01000048">
    <property type="protein sequence ID" value="NDO68565.1"/>
    <property type="molecule type" value="Genomic_DNA"/>
</dbReference>
<dbReference type="SUPFAM" id="SSF46785">
    <property type="entry name" value="Winged helix' DNA-binding domain"/>
    <property type="match status" value="1"/>
</dbReference>
<evidence type="ECO:0000256" key="1">
    <source>
        <dbReference type="SAM" id="MobiDB-lite"/>
    </source>
</evidence>
<gene>
    <name evidence="3" type="ORF">FMM80_07630</name>
</gene>
<dbReference type="InterPro" id="IPR007421">
    <property type="entry name" value="Schlafen_AlbA_2_dom"/>
</dbReference>
<dbReference type="Gene3D" id="3.30.565.60">
    <property type="match status" value="1"/>
</dbReference>
<feature type="region of interest" description="Disordered" evidence="1">
    <location>
        <begin position="390"/>
        <end position="455"/>
    </location>
</feature>
<dbReference type="CDD" id="cd00090">
    <property type="entry name" value="HTH_ARSR"/>
    <property type="match status" value="1"/>
</dbReference>
<dbReference type="OrthoDB" id="9807907at2"/>
<dbReference type="PANTHER" id="PTHR30595">
    <property type="entry name" value="GLPR-RELATED TRANSCRIPTIONAL REPRESSOR"/>
    <property type="match status" value="1"/>
</dbReference>
<dbReference type="InterPro" id="IPR038461">
    <property type="entry name" value="Schlafen_AlbA_2_dom_sf"/>
</dbReference>